<comment type="similarity">
    <text evidence="2">Belongs to the tRNA methyltransferase O family.</text>
</comment>
<feature type="domain" description="TsaA-like" evidence="4">
    <location>
        <begin position="38"/>
        <end position="176"/>
    </location>
</feature>
<evidence type="ECO:0000313" key="6">
    <source>
        <dbReference type="Proteomes" id="UP001164746"/>
    </source>
</evidence>
<organism evidence="5 6">
    <name type="scientific">Mya arenaria</name>
    <name type="common">Soft-shell clam</name>
    <dbReference type="NCBI Taxonomy" id="6604"/>
    <lineage>
        <taxon>Eukaryota</taxon>
        <taxon>Metazoa</taxon>
        <taxon>Spiralia</taxon>
        <taxon>Lophotrochozoa</taxon>
        <taxon>Mollusca</taxon>
        <taxon>Bivalvia</taxon>
        <taxon>Autobranchia</taxon>
        <taxon>Heteroconchia</taxon>
        <taxon>Euheterodonta</taxon>
        <taxon>Imparidentia</taxon>
        <taxon>Neoheterodontei</taxon>
        <taxon>Myida</taxon>
        <taxon>Myoidea</taxon>
        <taxon>Myidae</taxon>
        <taxon>Mya</taxon>
    </lineage>
</organism>
<dbReference type="InterPro" id="IPR023370">
    <property type="entry name" value="TrmO-like_N"/>
</dbReference>
<evidence type="ECO:0000259" key="4">
    <source>
        <dbReference type="PROSITE" id="PS51668"/>
    </source>
</evidence>
<dbReference type="InterPro" id="IPR023368">
    <property type="entry name" value="UPF0066_cons_site"/>
</dbReference>
<keyword evidence="6" id="KW-1185">Reference proteome</keyword>
<dbReference type="InterPro" id="IPR036413">
    <property type="entry name" value="YaeB-like_sf"/>
</dbReference>
<dbReference type="PANTHER" id="PTHR12818">
    <property type="entry name" value="TRNA (ADENINE(37)-N6)-METHYLTRANSFERASE"/>
    <property type="match status" value="1"/>
</dbReference>
<accession>A0ABY7DSK7</accession>
<evidence type="ECO:0000256" key="1">
    <source>
        <dbReference type="ARBA" id="ARBA00022691"/>
    </source>
</evidence>
<dbReference type="EMBL" id="CP111014">
    <property type="protein sequence ID" value="WAR00390.1"/>
    <property type="molecule type" value="Genomic_DNA"/>
</dbReference>
<evidence type="ECO:0000256" key="3">
    <source>
        <dbReference type="SAM" id="MobiDB-lite"/>
    </source>
</evidence>
<dbReference type="SUPFAM" id="SSF118196">
    <property type="entry name" value="YaeB-like"/>
    <property type="match status" value="1"/>
</dbReference>
<sequence length="425" mass="47017">MAASTPTPRAKMTPGSRVQGWAFNMKHTLRHMCAMFALKPIGYIQTPFQFKNGTPRQPTVCSQARGTITIDKAVFNNPEHSLEGLEQYSHVWIFFIFHKNNNAHYKAKVAPPRLNGRRVGVFSTRSPYRPNNVGLTLAKIEQVKGSSVVVSGVDILDGTPVVDLKPYIPQYDCPDFRSQGADPQAGLVGTEVGGSACNVAGEDDISHVNNSDELLGNVPRKNASEKKSECSNELDTSTQCENSAIENSVHVVSPTDMADRALGESEQPTPTKDVKGNKRVETVDIDSEILKKRPHKNVVSKPGTVSANSVSSASWVTEAPVSKLTVWFIERAERQLQQFARTPRADSPDPFTLQHLGSPEEARTAIVNILQEDPRSTYRRKHCADSLYYFTVDALHLTCWFFDDCVEVLRVQPVAAVDKLRDKLT</sequence>
<protein>
    <submittedName>
        <fullName evidence="5">TRMO-like protein</fullName>
    </submittedName>
</protein>
<dbReference type="CDD" id="cd09281">
    <property type="entry name" value="UPF0066"/>
    <property type="match status" value="1"/>
</dbReference>
<reference evidence="5" key="1">
    <citation type="submission" date="2022-11" db="EMBL/GenBank/DDBJ databases">
        <title>Centuries of genome instability and evolution in soft-shell clam transmissible cancer (bioRxiv).</title>
        <authorList>
            <person name="Hart S.F.M."/>
            <person name="Yonemitsu M.A."/>
            <person name="Giersch R.M."/>
            <person name="Beal B.F."/>
            <person name="Arriagada G."/>
            <person name="Davis B.W."/>
            <person name="Ostrander E.A."/>
            <person name="Goff S.P."/>
            <person name="Metzger M.J."/>
        </authorList>
    </citation>
    <scope>NUCLEOTIDE SEQUENCE</scope>
    <source>
        <strain evidence="5">MELC-2E11</strain>
        <tissue evidence="5">Siphon/mantle</tissue>
    </source>
</reference>
<dbReference type="Gene3D" id="2.40.30.70">
    <property type="entry name" value="YaeB-like"/>
    <property type="match status" value="1"/>
</dbReference>
<dbReference type="Pfam" id="PF01980">
    <property type="entry name" value="TrmO_N"/>
    <property type="match status" value="1"/>
</dbReference>
<name>A0ABY7DSK7_MYAAR</name>
<keyword evidence="1" id="KW-0949">S-adenosyl-L-methionine</keyword>
<evidence type="ECO:0000256" key="2">
    <source>
        <dbReference type="ARBA" id="ARBA00033753"/>
    </source>
</evidence>
<dbReference type="Gene3D" id="3.30.2310.10">
    <property type="entry name" value="YaeB-like"/>
    <property type="match status" value="1"/>
</dbReference>
<proteinExistence type="inferred from homology"/>
<feature type="region of interest" description="Disordered" evidence="3">
    <location>
        <begin position="209"/>
        <end position="235"/>
    </location>
</feature>
<dbReference type="InterPro" id="IPR040372">
    <property type="entry name" value="YaeB-like"/>
</dbReference>
<evidence type="ECO:0000313" key="5">
    <source>
        <dbReference type="EMBL" id="WAR00390.1"/>
    </source>
</evidence>
<dbReference type="NCBIfam" id="TIGR00104">
    <property type="entry name" value="tRNA_TsaA"/>
    <property type="match status" value="1"/>
</dbReference>
<dbReference type="Proteomes" id="UP001164746">
    <property type="component" value="Chromosome 3"/>
</dbReference>
<dbReference type="InterPro" id="IPR036414">
    <property type="entry name" value="YaeB_N_sf"/>
</dbReference>
<dbReference type="PANTHER" id="PTHR12818:SF0">
    <property type="entry name" value="TRNA (ADENINE(37)-N6)-METHYLTRANSFERASE"/>
    <property type="match status" value="1"/>
</dbReference>
<dbReference type="PROSITE" id="PS01318">
    <property type="entry name" value="TSAA_1"/>
    <property type="match status" value="1"/>
</dbReference>
<gene>
    <name evidence="5" type="ORF">MAR_024762</name>
</gene>
<dbReference type="PROSITE" id="PS51668">
    <property type="entry name" value="TSAA_2"/>
    <property type="match status" value="1"/>
</dbReference>